<dbReference type="Pfam" id="PF12708">
    <property type="entry name" value="Pect-lyase_RHGA_epim"/>
    <property type="match status" value="1"/>
</dbReference>
<dbReference type="SUPFAM" id="SSF51126">
    <property type="entry name" value="Pectin lyase-like"/>
    <property type="match status" value="1"/>
</dbReference>
<dbReference type="InterPro" id="IPR033801">
    <property type="entry name" value="CBM6-CBM35-CBM36-like_1"/>
</dbReference>
<dbReference type="Proteomes" id="UP001649230">
    <property type="component" value="Chromosome"/>
</dbReference>
<dbReference type="InterPro" id="IPR011050">
    <property type="entry name" value="Pectin_lyase_fold/virulence"/>
</dbReference>
<dbReference type="InterPro" id="IPR008979">
    <property type="entry name" value="Galactose-bd-like_sf"/>
</dbReference>
<dbReference type="Gene3D" id="2.160.20.10">
    <property type="entry name" value="Single-stranded right-handed beta-helix, Pectin lyase-like"/>
    <property type="match status" value="1"/>
</dbReference>
<dbReference type="InterPro" id="IPR005084">
    <property type="entry name" value="CBM6"/>
</dbReference>
<evidence type="ECO:0000313" key="5">
    <source>
        <dbReference type="Proteomes" id="UP001649230"/>
    </source>
</evidence>
<accession>A0ABY3SIE8</accession>
<evidence type="ECO:0000259" key="3">
    <source>
        <dbReference type="PROSITE" id="PS51175"/>
    </source>
</evidence>
<dbReference type="InterPro" id="IPR024535">
    <property type="entry name" value="RHGA/B-epi-like_pectate_lyase"/>
</dbReference>
<dbReference type="SUPFAM" id="SSF50370">
    <property type="entry name" value="Ricin B-like lectins"/>
    <property type="match status" value="6"/>
</dbReference>
<dbReference type="CDD" id="cd14490">
    <property type="entry name" value="CBM6-CBM35-CBM36_like_1"/>
    <property type="match status" value="1"/>
</dbReference>
<evidence type="ECO:0000256" key="2">
    <source>
        <dbReference type="SAM" id="SignalP"/>
    </source>
</evidence>
<dbReference type="InterPro" id="IPR012334">
    <property type="entry name" value="Pectin_lyas_fold"/>
</dbReference>
<feature type="region of interest" description="Disordered" evidence="1">
    <location>
        <begin position="1600"/>
        <end position="1624"/>
    </location>
</feature>
<feature type="signal peptide" evidence="2">
    <location>
        <begin position="1"/>
        <end position="23"/>
    </location>
</feature>
<evidence type="ECO:0000313" key="4">
    <source>
        <dbReference type="EMBL" id="UJF33788.1"/>
    </source>
</evidence>
<dbReference type="InterPro" id="IPR035992">
    <property type="entry name" value="Ricin_B-like_lectins"/>
</dbReference>
<dbReference type="PROSITE" id="PS51175">
    <property type="entry name" value="CBM6"/>
    <property type="match status" value="1"/>
</dbReference>
<dbReference type="CDD" id="cd23432">
    <property type="entry name" value="beta-trefoil_Ricin_EndoBetaGal-like"/>
    <property type="match status" value="7"/>
</dbReference>
<dbReference type="Pfam" id="PF16990">
    <property type="entry name" value="CBM_35"/>
    <property type="match status" value="1"/>
</dbReference>
<dbReference type="SUPFAM" id="SSF49785">
    <property type="entry name" value="Galactose-binding domain-like"/>
    <property type="match status" value="1"/>
</dbReference>
<name>A0ABY3SIE8_9BACL</name>
<evidence type="ECO:0000256" key="1">
    <source>
        <dbReference type="SAM" id="MobiDB-lite"/>
    </source>
</evidence>
<dbReference type="EMBL" id="CP090978">
    <property type="protein sequence ID" value="UJF33788.1"/>
    <property type="molecule type" value="Genomic_DNA"/>
</dbReference>
<reference evidence="4 5" key="1">
    <citation type="journal article" date="2024" name="Int. J. Syst. Evol. Microbiol.">
        <title>Paenibacillus hexagrammi sp. nov., a novel bacterium isolated from the gut content of Hexagrammos agrammus.</title>
        <authorList>
            <person name="Jung H.K."/>
            <person name="Kim D.G."/>
            <person name="Zin H."/>
            <person name="Park J."/>
            <person name="Jung H."/>
            <person name="Kim Y.O."/>
            <person name="Kong H.J."/>
            <person name="Kim J.W."/>
            <person name="Kim Y.S."/>
        </authorList>
    </citation>
    <scope>NUCLEOTIDE SEQUENCE [LARGE SCALE GENOMIC DNA]</scope>
    <source>
        <strain evidence="4 5">YPD9-1</strain>
    </source>
</reference>
<protein>
    <recommendedName>
        <fullName evidence="3">CBM6 domain-containing protein</fullName>
    </recommendedName>
</protein>
<keyword evidence="5" id="KW-1185">Reference proteome</keyword>
<dbReference type="RefSeq" id="WP_235120179.1">
    <property type="nucleotide sequence ID" value="NZ_CP090978.1"/>
</dbReference>
<organism evidence="4 5">
    <name type="scientific">Paenibacillus hexagrammi</name>
    <dbReference type="NCBI Taxonomy" id="2908839"/>
    <lineage>
        <taxon>Bacteria</taxon>
        <taxon>Bacillati</taxon>
        <taxon>Bacillota</taxon>
        <taxon>Bacilli</taxon>
        <taxon>Bacillales</taxon>
        <taxon>Paenibacillaceae</taxon>
        <taxon>Paenibacillus</taxon>
    </lineage>
</organism>
<dbReference type="Pfam" id="PF22815">
    <property type="entry name" value="CatAgl_D1"/>
    <property type="match status" value="1"/>
</dbReference>
<sequence length="1624" mass="180164">MKLVIKKLILLWMALLLIIPAPASVYGAEDSGGGANTPEGYVRIKNKWLGTYLYEDSSQVVRYGFTSITDPSSEWIVESASGSSSNKRIKNRATGHYITMDQVNGRRTAVTTADGASGTLSDQWMIEDASRPGYVTIRTATTPNVNNFIHVEDQLSFAEVSSDIGAIWESPQWKLEPVNEAAPVRIVNKFREGQYLYEDKDGLVEFGKVPLNDATSHWYIESVHADSSGITSVRIQNRSTGHYITQGVFYDKIQSLPAADSKVNQWIMADGTEQGWVTFTNVDALDQSSNYVLNTQFDDTFVRSNDWPTRDSVPPQQNDNAQWKIEPAADVAPVRIAAFTEHQLSDTYLYEDNSMVKYGAWDSSSVTSSVYYQWLVEDYNGNKRIKNMATGSYMSVQDAVYAANPLLSLPTADNLGGDQWRITPSAIYDDYVTVQNAVYSSANIHITDNLGFVQASPADPNTNPAQWLFEDPNAASAATQYVQIQNEWQSLSMYEDDNGDLKYGNVKADDYRGQWLIERFAGRKRIQNRATGHYINIQDMSGGHIRVTDVEDSWNSAVWVVETLSGGAKLIHSVNDSNSDINHQKFIHLQNLLKYAEYGEINRSWGSPHWKFIPVTDDSAKFYLLKNKATGAYFYEEITPGVENGKVKYGDIDPHAATAQWYMEDAGGGPQYIRNRATGHYIAMEGVDPSDDGQSTPLQSMNVDLSWGIASPKWFIENAPADGYKVIRSGWTGEHYINVKDQTGYAQSNKQVADQDSAQFAFEQAPEVPIQLPQGFVRIKNTATNQYLYENNRGIVMYGTPEANNGYAHWSIESAGGWQRLKNRATGHYMVLNPDYTYIQSEAADVDDEASRWAVESNNGGSTYLIHSTQNHFNDEYVNVQNGLGYPERGLYPNQFATLQWNFEQASDDFVTPSSDEARNEHTHTTIFNDTNYSKIVNKKTKQSLYEKNGAALSTGEEQSDFSDQWMIQDFNGRKLLQNRATGHLLSASPNQAAVLTNDTDPVNPTSQWVLQDELGYMKVVNAAQQLHLYEAQDDVRLDKLSNAEQGSADWMIVPVPGEAVYEAEDAFISGGVHKADSIASFTGTGYVDDFSADGAKVIFGVNAQEGQEYDATLRYQNPADTAEQLTVYVNGLHAEQITFDAGNGSDEWKTMDLNLQLRAGYNSVTVEAGGSGSGQIAIDSLTLHNAVNKAYRGAIQPYITYEAEYAVTNGSLIGPSRTYREVANEASGRKAVKLDQAGQYVKFTTAKQANSIVLRYAIPDSASGTGIQTTLGLYVNDVKVKDLKLTSKYAWEYGNYPWSNDPQQGSAHRFFDEVHALIGDVPAGAEITLKNDANTADYYIIDFAELEQVDDQPYEQPQGFLSVTDFGAVAGDGQDDSDAFQAAMDAAKAQRKGVWFPAGAYELDNGGQLFMLDNVTIRGAGMWHTTLKGAKFYGIGSHIRVYDLFLDGELNVRDDEAHTNGFEGAFGPGSTIQSVWIEHTKTAMWIARAKPQFGFNSDIYTNEFYVAGLRMRNLMADGINFSINTKNSMVEQSNVRYPGDDGLAMWSTLTTGYPDDFTENNTFRFDTVQLPWLSNNMVVFGGKDNNMQDNVLSDTIGLGGGSSSRRGSNRLRSAEQLLSSEIR</sequence>
<dbReference type="Gene3D" id="2.60.120.260">
    <property type="entry name" value="Galactose-binding domain-like"/>
    <property type="match status" value="2"/>
</dbReference>
<proteinExistence type="predicted"/>
<gene>
    <name evidence="4" type="ORF">L0M14_00510</name>
</gene>
<keyword evidence="2" id="KW-0732">Signal</keyword>
<dbReference type="Gene3D" id="2.80.10.50">
    <property type="match status" value="7"/>
</dbReference>
<feature type="domain" description="CBM6" evidence="3">
    <location>
        <begin position="1060"/>
        <end position="1185"/>
    </location>
</feature>
<feature type="chain" id="PRO_5047193471" description="CBM6 domain-containing protein" evidence="2">
    <location>
        <begin position="24"/>
        <end position="1624"/>
    </location>
</feature>